<dbReference type="SMART" id="SM00490">
    <property type="entry name" value="HELICc"/>
    <property type="match status" value="1"/>
</dbReference>
<dbReference type="InterPro" id="IPR006935">
    <property type="entry name" value="Helicase/UvrB_N"/>
</dbReference>
<dbReference type="AlphaFoldDB" id="A0A7W9DQY1"/>
<dbReference type="SUPFAM" id="SSF52540">
    <property type="entry name" value="P-loop containing nucleoside triphosphate hydrolases"/>
    <property type="match status" value="1"/>
</dbReference>
<evidence type="ECO:0000259" key="1">
    <source>
        <dbReference type="PROSITE" id="PS51192"/>
    </source>
</evidence>
<dbReference type="InterPro" id="IPR027417">
    <property type="entry name" value="P-loop_NTPase"/>
</dbReference>
<dbReference type="GO" id="GO:0004386">
    <property type="term" value="F:helicase activity"/>
    <property type="evidence" value="ECO:0007669"/>
    <property type="project" value="UniProtKB-KW"/>
</dbReference>
<name>A0A7W9DQY1_9ACTN</name>
<comment type="caution">
    <text evidence="3">The sequence shown here is derived from an EMBL/GenBank/DDBJ whole genome shotgun (WGS) entry which is preliminary data.</text>
</comment>
<organism evidence="3 4">
    <name type="scientific">Sphaerisporangium krabiense</name>
    <dbReference type="NCBI Taxonomy" id="763782"/>
    <lineage>
        <taxon>Bacteria</taxon>
        <taxon>Bacillati</taxon>
        <taxon>Actinomycetota</taxon>
        <taxon>Actinomycetes</taxon>
        <taxon>Streptosporangiales</taxon>
        <taxon>Streptosporangiaceae</taxon>
        <taxon>Sphaerisporangium</taxon>
    </lineage>
</organism>
<dbReference type="GO" id="GO:0005829">
    <property type="term" value="C:cytosol"/>
    <property type="evidence" value="ECO:0007669"/>
    <property type="project" value="TreeGrafter"/>
</dbReference>
<dbReference type="GO" id="GO:0016787">
    <property type="term" value="F:hydrolase activity"/>
    <property type="evidence" value="ECO:0007669"/>
    <property type="project" value="InterPro"/>
</dbReference>
<evidence type="ECO:0000313" key="4">
    <source>
        <dbReference type="Proteomes" id="UP000588112"/>
    </source>
</evidence>
<dbReference type="EMBL" id="JACHBR010000001">
    <property type="protein sequence ID" value="MBB5626860.1"/>
    <property type="molecule type" value="Genomic_DNA"/>
</dbReference>
<dbReference type="RefSeq" id="WP_184611098.1">
    <property type="nucleotide sequence ID" value="NZ_BOOS01000079.1"/>
</dbReference>
<gene>
    <name evidence="3" type="ORF">BJ981_002559</name>
</gene>
<feature type="domain" description="Helicase C-terminal" evidence="2">
    <location>
        <begin position="328"/>
        <end position="489"/>
    </location>
</feature>
<protein>
    <submittedName>
        <fullName evidence="3">Superfamily II DNA or RNA helicase</fullName>
    </submittedName>
</protein>
<proteinExistence type="predicted"/>
<evidence type="ECO:0000313" key="3">
    <source>
        <dbReference type="EMBL" id="MBB5626860.1"/>
    </source>
</evidence>
<dbReference type="InterPro" id="IPR001650">
    <property type="entry name" value="Helicase_C-like"/>
</dbReference>
<reference evidence="3 4" key="1">
    <citation type="submission" date="2020-08" db="EMBL/GenBank/DDBJ databases">
        <title>Sequencing the genomes of 1000 actinobacteria strains.</title>
        <authorList>
            <person name="Klenk H.-P."/>
        </authorList>
    </citation>
    <scope>NUCLEOTIDE SEQUENCE [LARGE SCALE GENOMIC DNA]</scope>
    <source>
        <strain evidence="3 4">DSM 45790</strain>
    </source>
</reference>
<dbReference type="InterPro" id="IPR050742">
    <property type="entry name" value="Helicase_Restrict-Modif_Enz"/>
</dbReference>
<dbReference type="PROSITE" id="PS51194">
    <property type="entry name" value="HELICASE_CTER"/>
    <property type="match status" value="1"/>
</dbReference>
<dbReference type="Proteomes" id="UP000588112">
    <property type="component" value="Unassembled WGS sequence"/>
</dbReference>
<dbReference type="Gene3D" id="3.40.50.300">
    <property type="entry name" value="P-loop containing nucleotide triphosphate hydrolases"/>
    <property type="match status" value="2"/>
</dbReference>
<accession>A0A7W9DQY1</accession>
<dbReference type="GO" id="GO:0003677">
    <property type="term" value="F:DNA binding"/>
    <property type="evidence" value="ECO:0007669"/>
    <property type="project" value="InterPro"/>
</dbReference>
<dbReference type="CDD" id="cd18785">
    <property type="entry name" value="SF2_C"/>
    <property type="match status" value="1"/>
</dbReference>
<dbReference type="InterPro" id="IPR014001">
    <property type="entry name" value="Helicase_ATP-bd"/>
</dbReference>
<dbReference type="PANTHER" id="PTHR47396:SF1">
    <property type="entry name" value="ATP-DEPENDENT HELICASE IRC3-RELATED"/>
    <property type="match status" value="1"/>
</dbReference>
<keyword evidence="3" id="KW-0347">Helicase</keyword>
<keyword evidence="3" id="KW-0378">Hydrolase</keyword>
<keyword evidence="4" id="KW-1185">Reference proteome</keyword>
<dbReference type="Pfam" id="PF04851">
    <property type="entry name" value="ResIII"/>
    <property type="match status" value="1"/>
</dbReference>
<dbReference type="GO" id="GO:0005524">
    <property type="term" value="F:ATP binding"/>
    <property type="evidence" value="ECO:0007669"/>
    <property type="project" value="InterPro"/>
</dbReference>
<dbReference type="PROSITE" id="PS51192">
    <property type="entry name" value="HELICASE_ATP_BIND_1"/>
    <property type="match status" value="1"/>
</dbReference>
<dbReference type="PANTHER" id="PTHR47396">
    <property type="entry name" value="TYPE I RESTRICTION ENZYME ECOKI R PROTEIN"/>
    <property type="match status" value="1"/>
</dbReference>
<keyword evidence="3" id="KW-0067">ATP-binding</keyword>
<dbReference type="Pfam" id="PF00271">
    <property type="entry name" value="Helicase_C"/>
    <property type="match status" value="1"/>
</dbReference>
<evidence type="ECO:0000259" key="2">
    <source>
        <dbReference type="PROSITE" id="PS51194"/>
    </source>
</evidence>
<sequence length="1062" mass="117776">MEQYVDVEGLSIELPSRWSDSIKVDKNIARQLLCPPRKARLVNENQSVWAVAEDQRWPVIKGPAPEYVHLVRKKERFAWGGPAAAHAPAEVRASLEGAFRLPGLDAQSPRGLRAPQTGALLAVFAHWTTGSQHPATVVMPTGTGKTDTMVAIYAAARPERLLVLVPSDVLRGQTAGKFEALGILPELGIVTGPFERPVVGRVEHHFESGDSARSFAQACNVVVTTPAALAGFSEDVRTVFLAEFSHLFIDEAHHVAARTWSEIRDAFDGRPVVQFTATPFRTDGRPLGGRVVYAFPLREAQAQGYFAGIDYISVLSFDDPDRDIAERALSCLRTDLDNGRDHLLMARTSSINRANELLNLYEGLAPDLNPMVIHSKLSGRKAKAALDALDQRHSHVIICVGMLGEGFDLPQLKVAALHDTHKSLGITLQFIGRFARVSSTTVGNATVVASRSDAPFDEQLRQLYAEDADWNLIVRDLSQQAVGEQEDVSDFEAAFGSGPEEVSIKSVLPKMSAVVYRTGCHDWTPTKVYQVFPEENLLTYPIAVNRRDRVLWFVTQEQAPVQWGQLPAVEEVVHHLYVMSWDEAHGLLYINSTNNDSLHEDLATAVCGQTADRITGKRVYRVMGGIDRLVPTNVGVLDVRNRNRRFSMHVGADVAEGFADAEKHTKAQTNIFATGFAAGVRTSVGASLKGRIWSRRTAESLKHWVDWCNEMGLKLLDDSINIAHVMDNFIQPEDLEDWPELTVLAVEWPLALLARNEDSVQLSYGGVSYSFLEAELEVTPHVPDEAVHFVIRTPAWQVPYAIFIEDGLMRVRAAGDGEVMISTSRRDLSATEFFARRDNVLQVLFENDTLVCAPARLLHPVRDIPPFDSARLQVPDWTGIDITKESQGRTRDADSIQARMIQVVLARGPWDVVVDDDGSGEIADIVALRETERELHILLVHCKYSSEPQAGARVEDLYEVCGQANKSAAYRRDITAMLNTLINRARNRQRKYGHSGIEAGTSERLVRLRDTARTRKPHLTIAIAQPGLSQTRARRKQMELLASTEVYLREIANAGLEVYCNA</sequence>
<keyword evidence="3" id="KW-0547">Nucleotide-binding</keyword>
<dbReference type="CDD" id="cd17926">
    <property type="entry name" value="DEXHc_RE"/>
    <property type="match status" value="1"/>
</dbReference>
<dbReference type="SMART" id="SM00487">
    <property type="entry name" value="DEXDc"/>
    <property type="match status" value="1"/>
</dbReference>
<feature type="domain" description="Helicase ATP-binding" evidence="1">
    <location>
        <begin position="126"/>
        <end position="297"/>
    </location>
</feature>